<organism evidence="1 2">
    <name type="scientific">Colletotrichum lupini</name>
    <dbReference type="NCBI Taxonomy" id="145971"/>
    <lineage>
        <taxon>Eukaryota</taxon>
        <taxon>Fungi</taxon>
        <taxon>Dikarya</taxon>
        <taxon>Ascomycota</taxon>
        <taxon>Pezizomycotina</taxon>
        <taxon>Sordariomycetes</taxon>
        <taxon>Hypocreomycetidae</taxon>
        <taxon>Glomerellales</taxon>
        <taxon>Glomerellaceae</taxon>
        <taxon>Colletotrichum</taxon>
        <taxon>Colletotrichum acutatum species complex</taxon>
    </lineage>
</organism>
<dbReference type="KEGG" id="clup:CLUP02_13513"/>
<keyword evidence="2" id="KW-1185">Reference proteome</keyword>
<name>A0A9Q8T2I6_9PEZI</name>
<accession>A0A9Q8T2I6</accession>
<sequence length="92" mass="10154">MPRHMKLLVTSASVKRTLLLSLDTGQGRSVDRRYLGKLLAPGTLGEMGLSAAGNHLYFVEKRACSVRCIALIRAPARVPKPERLSRSTEYLC</sequence>
<dbReference type="GeneID" id="73347461"/>
<protein>
    <submittedName>
        <fullName evidence="1">Uncharacterized protein</fullName>
    </submittedName>
</protein>
<evidence type="ECO:0000313" key="1">
    <source>
        <dbReference type="EMBL" id="UQC87991.1"/>
    </source>
</evidence>
<dbReference type="Proteomes" id="UP000830671">
    <property type="component" value="Chromosome 7"/>
</dbReference>
<dbReference type="EMBL" id="CP019479">
    <property type="protein sequence ID" value="UQC87991.1"/>
    <property type="molecule type" value="Genomic_DNA"/>
</dbReference>
<dbReference type="RefSeq" id="XP_049149597.1">
    <property type="nucleotide sequence ID" value="XM_049292451.1"/>
</dbReference>
<evidence type="ECO:0000313" key="2">
    <source>
        <dbReference type="Proteomes" id="UP000830671"/>
    </source>
</evidence>
<reference evidence="1" key="1">
    <citation type="journal article" date="2021" name="Mol. Plant Microbe Interact.">
        <title>Complete Genome Sequence of the Plant-Pathogenic Fungus Colletotrichum lupini.</title>
        <authorList>
            <person name="Baroncelli R."/>
            <person name="Pensec F."/>
            <person name="Da Lio D."/>
            <person name="Boufleur T."/>
            <person name="Vicente I."/>
            <person name="Sarrocco S."/>
            <person name="Picot A."/>
            <person name="Baraldi E."/>
            <person name="Sukno S."/>
            <person name="Thon M."/>
            <person name="Le Floch G."/>
        </authorList>
    </citation>
    <scope>NUCLEOTIDE SEQUENCE</scope>
    <source>
        <strain evidence="1">IMI 504893</strain>
    </source>
</reference>
<gene>
    <name evidence="1" type="ORF">CLUP02_13513</name>
</gene>
<proteinExistence type="predicted"/>
<dbReference type="AlphaFoldDB" id="A0A9Q8T2I6"/>